<dbReference type="Proteomes" id="UP001473302">
    <property type="component" value="Unassembled WGS sequence"/>
</dbReference>
<dbReference type="InterPro" id="IPR027795">
    <property type="entry name" value="CASTOR_ACT_dom"/>
</dbReference>
<dbReference type="SUPFAM" id="SSF55021">
    <property type="entry name" value="ACT-like"/>
    <property type="match status" value="2"/>
</dbReference>
<evidence type="ECO:0000313" key="2">
    <source>
        <dbReference type="EMBL" id="GAA5809327.1"/>
    </source>
</evidence>
<dbReference type="Pfam" id="PF13840">
    <property type="entry name" value="ACT_7"/>
    <property type="match status" value="2"/>
</dbReference>
<comment type="caution">
    <text evidence="2">The sequence shown here is derived from an EMBL/GenBank/DDBJ whole genome shotgun (WGS) entry which is preliminary data.</text>
</comment>
<evidence type="ECO:0000259" key="1">
    <source>
        <dbReference type="Pfam" id="PF13840"/>
    </source>
</evidence>
<keyword evidence="3" id="KW-1185">Reference proteome</keyword>
<dbReference type="PANTHER" id="PTHR31131">
    <property type="entry name" value="CHROMOSOME 1, WHOLE GENOME SHOTGUN SEQUENCE"/>
    <property type="match status" value="1"/>
</dbReference>
<feature type="domain" description="CASTOR ACT" evidence="1">
    <location>
        <begin position="287"/>
        <end position="348"/>
    </location>
</feature>
<dbReference type="EMBL" id="BAABUK010000004">
    <property type="protein sequence ID" value="GAA5809327.1"/>
    <property type="molecule type" value="Genomic_DNA"/>
</dbReference>
<proteinExistence type="predicted"/>
<accession>A0ABP9YR54</accession>
<organism evidence="2 3">
    <name type="scientific">Mucor flavus</name>
    <dbReference type="NCBI Taxonomy" id="439312"/>
    <lineage>
        <taxon>Eukaryota</taxon>
        <taxon>Fungi</taxon>
        <taxon>Fungi incertae sedis</taxon>
        <taxon>Mucoromycota</taxon>
        <taxon>Mucoromycotina</taxon>
        <taxon>Mucoromycetes</taxon>
        <taxon>Mucorales</taxon>
        <taxon>Mucorineae</taxon>
        <taxon>Mucoraceae</taxon>
        <taxon>Mucor</taxon>
    </lineage>
</organism>
<evidence type="ECO:0000313" key="3">
    <source>
        <dbReference type="Proteomes" id="UP001473302"/>
    </source>
</evidence>
<reference evidence="2 3" key="1">
    <citation type="submission" date="2024-04" db="EMBL/GenBank/DDBJ databases">
        <title>genome sequences of Mucor flavus KT1a and Helicostylum pulchrum KT1b strains isolated from the surface of a dry-aged beef.</title>
        <authorList>
            <person name="Toyotome T."/>
            <person name="Hosono M."/>
            <person name="Torimaru M."/>
            <person name="Fukuda K."/>
            <person name="Mikami N."/>
        </authorList>
    </citation>
    <scope>NUCLEOTIDE SEQUENCE [LARGE SCALE GENOMIC DNA]</scope>
    <source>
        <strain evidence="2 3">KT1a</strain>
    </source>
</reference>
<dbReference type="Gene3D" id="3.30.2130.10">
    <property type="entry name" value="VC0802-like"/>
    <property type="match status" value="2"/>
</dbReference>
<dbReference type="InterPro" id="IPR045865">
    <property type="entry name" value="ACT-like_dom_sf"/>
</dbReference>
<sequence length="367" mass="41474">MITILPSKVKLLHFPRSHLPHVTHAIVKSCFFQDTKDPRYFFSFTENAYEISIVASKEVIDNDFIPCLIMSQCEDLRSSNDIFRVLQVDDEGGQGNKKLPESNQFVPADPFKHIYQLDTSGKRISDLSGPLASGKFSIFYMSTYQTDFVLIKERRLRQAVQLLQQHEFEFDEDSINQYLGGSPPLSGQMMLKSIERDASTLIEEDFEKSVLSDELQCVGLNPHYRSDWAMTVLKILSYPDLISTDYRHDDTRFLSYTASSDGISLLANQAILDLFEPDAVFRDEGSQTYRVIQVNLAGSNLDRCGIVYSISHPLAAEADINLLYLSTFTSANVLVPSDDLVRAEEILADDLENIKSMLAEIVLEPTL</sequence>
<protein>
    <recommendedName>
        <fullName evidence="1">CASTOR ACT domain-containing protein</fullName>
    </recommendedName>
</protein>
<name>A0ABP9YR54_9FUNG</name>
<feature type="domain" description="CASTOR ACT" evidence="1">
    <location>
        <begin position="120"/>
        <end position="164"/>
    </location>
</feature>
<gene>
    <name evidence="2" type="ORF">MFLAVUS_002734</name>
</gene>
<dbReference type="InterPro" id="IPR051719">
    <property type="entry name" value="CASTOR_mTORC1"/>
</dbReference>
<dbReference type="PANTHER" id="PTHR31131:SF6">
    <property type="entry name" value="CASTOR ACT DOMAIN-CONTAINING PROTEIN"/>
    <property type="match status" value="1"/>
</dbReference>